<dbReference type="AlphaFoldDB" id="A0A4R3JA86"/>
<dbReference type="EMBL" id="SLZU01000010">
    <property type="protein sequence ID" value="TCS61903.1"/>
    <property type="molecule type" value="Genomic_DNA"/>
</dbReference>
<evidence type="ECO:0000256" key="2">
    <source>
        <dbReference type="SAM" id="SignalP"/>
    </source>
</evidence>
<feature type="chain" id="PRO_5020486855" evidence="2">
    <location>
        <begin position="26"/>
        <end position="212"/>
    </location>
</feature>
<keyword evidence="1" id="KW-0472">Membrane</keyword>
<dbReference type="RefSeq" id="WP_132246026.1">
    <property type="nucleotide sequence ID" value="NZ_SLZU01000010.1"/>
</dbReference>
<proteinExistence type="predicted"/>
<protein>
    <submittedName>
        <fullName evidence="3">Putative secreted protein</fullName>
    </submittedName>
</protein>
<accession>A0A4R3JA86</accession>
<keyword evidence="1" id="KW-1133">Transmembrane helix</keyword>
<evidence type="ECO:0000313" key="4">
    <source>
        <dbReference type="Proteomes" id="UP000295696"/>
    </source>
</evidence>
<dbReference type="InterPro" id="IPR022472">
    <property type="entry name" value="VPLPA-CTERM"/>
</dbReference>
<dbReference type="Proteomes" id="UP000295696">
    <property type="component" value="Unassembled WGS sequence"/>
</dbReference>
<evidence type="ECO:0000256" key="1">
    <source>
        <dbReference type="SAM" id="Phobius"/>
    </source>
</evidence>
<keyword evidence="4" id="KW-1185">Reference proteome</keyword>
<sequence length="212" mass="22646">MSFRISCIAAAVAVALAGFASDAAAAVIFQDDFTRSEHIARDVGNGWSELEKSSNDVSVLSNKLLLRDVLEGDGPDAAASSMVIDATGYENISVEFRWRAQSQNGIADDLFLSWALDPAPAMDDLNAWTHVFQENGSGSSFHVTNVGISGAENALFNIMLWTISNTKDQGYQIDYVTVTGDEIPPVPLPAGLPLLAGGLAAFGLLRRKRKQA</sequence>
<evidence type="ECO:0000313" key="3">
    <source>
        <dbReference type="EMBL" id="TCS61903.1"/>
    </source>
</evidence>
<dbReference type="OrthoDB" id="7876285at2"/>
<name>A0A4R3JA86_9RHOB</name>
<feature type="signal peptide" evidence="2">
    <location>
        <begin position="1"/>
        <end position="25"/>
    </location>
</feature>
<organism evidence="3 4">
    <name type="scientific">Primorskyibacter sedentarius</name>
    <dbReference type="NCBI Taxonomy" id="745311"/>
    <lineage>
        <taxon>Bacteria</taxon>
        <taxon>Pseudomonadati</taxon>
        <taxon>Pseudomonadota</taxon>
        <taxon>Alphaproteobacteria</taxon>
        <taxon>Rhodobacterales</taxon>
        <taxon>Roseobacteraceae</taxon>
        <taxon>Primorskyibacter</taxon>
    </lineage>
</organism>
<comment type="caution">
    <text evidence="3">The sequence shown here is derived from an EMBL/GenBank/DDBJ whole genome shotgun (WGS) entry which is preliminary data.</text>
</comment>
<reference evidence="3 4" key="1">
    <citation type="submission" date="2019-03" db="EMBL/GenBank/DDBJ databases">
        <title>Genomic Encyclopedia of Type Strains, Phase IV (KMG-IV): sequencing the most valuable type-strain genomes for metagenomic binning, comparative biology and taxonomic classification.</title>
        <authorList>
            <person name="Goeker M."/>
        </authorList>
    </citation>
    <scope>NUCLEOTIDE SEQUENCE [LARGE SCALE GENOMIC DNA]</scope>
    <source>
        <strain evidence="3 4">DSM 104836</strain>
    </source>
</reference>
<dbReference type="NCBIfam" id="TIGR03370">
    <property type="entry name" value="VPLPA-CTERM"/>
    <property type="match status" value="1"/>
</dbReference>
<feature type="transmembrane region" description="Helical" evidence="1">
    <location>
        <begin position="186"/>
        <end position="205"/>
    </location>
</feature>
<keyword evidence="1" id="KW-0812">Transmembrane</keyword>
<gene>
    <name evidence="3" type="ORF">EDD52_11077</name>
</gene>
<keyword evidence="2" id="KW-0732">Signal</keyword>